<keyword evidence="4" id="KW-0274">FAD</keyword>
<dbReference type="PANTHER" id="PTHR42913">
    <property type="entry name" value="APOPTOSIS-INDUCING FACTOR 1"/>
    <property type="match status" value="1"/>
</dbReference>
<sequence length="355" mass="39639">MKQLVLLGGGYGNMRVLLRLLPNQLPEDIQITLIDRNPYHCLKTEYYALAAGTISDQHIRVTFPEHPRLSIKYGEVTNIDIENKRVYLNDQEAVSFDDLIIGLGCEDKYHNVPGADEFTYSIQTIDRSRSAYQALNNLGANSVVGIIGGGLSGVELASELSESRPDLRVKLFDRGKHILSMFPERLSNYVENWFHSHGVEVISSANITRVEDKTVYNHDEPVACDVIVWTAGIQPSKIVRDLEVEKDAQGRVVLTKQHNLPNNEHVYVVGDCASLPHAPSAQLAEGQAEQIVQVLLNRWNGEEPPAEFPPIKLKGVLGSLGKKQGFGLLADRPLMGRVPRLLKSGILWMYRYHKG</sequence>
<dbReference type="Proteomes" id="UP000481043">
    <property type="component" value="Unassembled WGS sequence"/>
</dbReference>
<evidence type="ECO:0000256" key="4">
    <source>
        <dbReference type="ARBA" id="ARBA00022827"/>
    </source>
</evidence>
<dbReference type="Gene3D" id="3.50.50.100">
    <property type="match status" value="1"/>
</dbReference>
<evidence type="ECO:0000256" key="5">
    <source>
        <dbReference type="ARBA" id="ARBA00023002"/>
    </source>
</evidence>
<keyword evidence="8" id="KW-1185">Reference proteome</keyword>
<evidence type="ECO:0000313" key="7">
    <source>
        <dbReference type="EMBL" id="NEY72092.1"/>
    </source>
</evidence>
<dbReference type="InterPro" id="IPR051169">
    <property type="entry name" value="NADH-Q_oxidoreductase"/>
</dbReference>
<dbReference type="GO" id="GO:0019646">
    <property type="term" value="P:aerobic electron transport chain"/>
    <property type="evidence" value="ECO:0007669"/>
    <property type="project" value="TreeGrafter"/>
</dbReference>
<comment type="similarity">
    <text evidence="2">Belongs to the NADH dehydrogenase family.</text>
</comment>
<dbReference type="SUPFAM" id="SSF51905">
    <property type="entry name" value="FAD/NAD(P)-binding domain"/>
    <property type="match status" value="1"/>
</dbReference>
<keyword evidence="3" id="KW-0285">Flavoprotein</keyword>
<comment type="cofactor">
    <cofactor evidence="1">
        <name>FAD</name>
        <dbReference type="ChEBI" id="CHEBI:57692"/>
    </cofactor>
</comment>
<gene>
    <name evidence="7" type="ORF">G4D63_10185</name>
</gene>
<comment type="caution">
    <text evidence="7">The sequence shown here is derived from an EMBL/GenBank/DDBJ whole genome shotgun (WGS) entry which is preliminary data.</text>
</comment>
<keyword evidence="5" id="KW-0560">Oxidoreductase</keyword>
<name>A0A6M0Q6X5_9BACI</name>
<evidence type="ECO:0000313" key="8">
    <source>
        <dbReference type="Proteomes" id="UP000481043"/>
    </source>
</evidence>
<dbReference type="InterPro" id="IPR023753">
    <property type="entry name" value="FAD/NAD-binding_dom"/>
</dbReference>
<dbReference type="AlphaFoldDB" id="A0A6M0Q6X5"/>
<dbReference type="InterPro" id="IPR036188">
    <property type="entry name" value="FAD/NAD-bd_sf"/>
</dbReference>
<dbReference type="PRINTS" id="PR00411">
    <property type="entry name" value="PNDRDTASEI"/>
</dbReference>
<dbReference type="RefSeq" id="WP_163179564.1">
    <property type="nucleotide sequence ID" value="NZ_JAAIWM010000003.1"/>
</dbReference>
<dbReference type="GO" id="GO:0003955">
    <property type="term" value="F:NAD(P)H dehydrogenase (quinone) activity"/>
    <property type="evidence" value="ECO:0007669"/>
    <property type="project" value="TreeGrafter"/>
</dbReference>
<dbReference type="EMBL" id="JAAIWM010000003">
    <property type="protein sequence ID" value="NEY72092.1"/>
    <property type="molecule type" value="Genomic_DNA"/>
</dbReference>
<evidence type="ECO:0000256" key="2">
    <source>
        <dbReference type="ARBA" id="ARBA00005272"/>
    </source>
</evidence>
<dbReference type="Pfam" id="PF07992">
    <property type="entry name" value="Pyr_redox_2"/>
    <property type="match status" value="1"/>
</dbReference>
<accession>A0A6M0Q6X5</accession>
<evidence type="ECO:0000259" key="6">
    <source>
        <dbReference type="Pfam" id="PF07992"/>
    </source>
</evidence>
<dbReference type="PRINTS" id="PR00368">
    <property type="entry name" value="FADPNR"/>
</dbReference>
<dbReference type="PANTHER" id="PTHR42913:SF3">
    <property type="entry name" value="64 KDA MITOCHONDRIAL NADH DEHYDROGENASE (EUROFUNG)"/>
    <property type="match status" value="1"/>
</dbReference>
<reference evidence="7 8" key="1">
    <citation type="submission" date="2020-02" db="EMBL/GenBank/DDBJ databases">
        <title>Bacillus aquiflavi sp. nov., isolated from yellow water of strong flavor Chinese baijiu in Yibin region of China.</title>
        <authorList>
            <person name="Xie J."/>
        </authorList>
    </citation>
    <scope>NUCLEOTIDE SEQUENCE [LARGE SCALE GENOMIC DNA]</scope>
    <source>
        <strain evidence="7 8">SA4</strain>
    </source>
</reference>
<evidence type="ECO:0000256" key="1">
    <source>
        <dbReference type="ARBA" id="ARBA00001974"/>
    </source>
</evidence>
<feature type="domain" description="FAD/NAD(P)-binding" evidence="6">
    <location>
        <begin position="3"/>
        <end position="282"/>
    </location>
</feature>
<protein>
    <submittedName>
        <fullName evidence="7">NAD(P)/FAD-dependent oxidoreductase</fullName>
    </submittedName>
</protein>
<proteinExistence type="inferred from homology"/>
<organism evidence="7 8">
    <name type="scientific">Bacillus mesophilus</name>
    <dbReference type="NCBI Taxonomy" id="1808955"/>
    <lineage>
        <taxon>Bacteria</taxon>
        <taxon>Bacillati</taxon>
        <taxon>Bacillota</taxon>
        <taxon>Bacilli</taxon>
        <taxon>Bacillales</taxon>
        <taxon>Bacillaceae</taxon>
        <taxon>Bacillus</taxon>
    </lineage>
</organism>
<evidence type="ECO:0000256" key="3">
    <source>
        <dbReference type="ARBA" id="ARBA00022630"/>
    </source>
</evidence>